<evidence type="ECO:0000313" key="6">
    <source>
        <dbReference type="EnsemblPlants" id="Zm00001eb101000_P001"/>
    </source>
</evidence>
<dbReference type="SUPFAM" id="SSF51658">
    <property type="entry name" value="Xylose isomerase-like"/>
    <property type="match status" value="1"/>
</dbReference>
<reference evidence="6" key="2">
    <citation type="submission" date="2019-07" db="EMBL/GenBank/DDBJ databases">
        <authorList>
            <person name="Seetharam A."/>
            <person name="Woodhouse M."/>
            <person name="Cannon E."/>
        </authorList>
    </citation>
    <scope>NUCLEOTIDE SEQUENCE [LARGE SCALE GENOMIC DNA]</scope>
    <source>
        <strain evidence="6">cv. B73</strain>
    </source>
</reference>
<dbReference type="InterPro" id="IPR001998">
    <property type="entry name" value="Xylose_isomerase"/>
</dbReference>
<keyword evidence="2 4" id="KW-0413">Isomerase</keyword>
<dbReference type="Gene3D" id="3.20.20.150">
    <property type="entry name" value="Divalent-metal-dependent TIM barrel enzymes"/>
    <property type="match status" value="1"/>
</dbReference>
<dbReference type="AlphaFoldDB" id="A0A804MNX8"/>
<evidence type="ECO:0000256" key="4">
    <source>
        <dbReference type="RuleBase" id="RU000609"/>
    </source>
</evidence>
<evidence type="ECO:0000313" key="7">
    <source>
        <dbReference type="Proteomes" id="UP000007305"/>
    </source>
</evidence>
<evidence type="ECO:0000256" key="3">
    <source>
        <dbReference type="ARBA" id="ARBA00023277"/>
    </source>
</evidence>
<dbReference type="PROSITE" id="PS51415">
    <property type="entry name" value="XYLOSE_ISOMERASE"/>
    <property type="match status" value="1"/>
</dbReference>
<dbReference type="InterPro" id="IPR036237">
    <property type="entry name" value="Xyl_isomerase-like_sf"/>
</dbReference>
<reference evidence="6" key="3">
    <citation type="submission" date="2021-05" db="UniProtKB">
        <authorList>
            <consortium name="EnsemblPlants"/>
        </authorList>
    </citation>
    <scope>IDENTIFICATION</scope>
    <source>
        <strain evidence="6">cv. B73</strain>
    </source>
</reference>
<evidence type="ECO:0000256" key="5">
    <source>
        <dbReference type="SAM" id="MobiDB-lite"/>
    </source>
</evidence>
<name>A0A804MNX8_MAIZE</name>
<comment type="similarity">
    <text evidence="4">Belongs to the xylose isomerase family.</text>
</comment>
<protein>
    <recommendedName>
        <fullName evidence="4">Xylose isomerase</fullName>
        <ecNumber evidence="4">5.3.1.5</ecNumber>
    </recommendedName>
</protein>
<dbReference type="Proteomes" id="UP000007305">
    <property type="component" value="Chromosome 2"/>
</dbReference>
<dbReference type="GO" id="GO:0042732">
    <property type="term" value="P:D-xylose metabolic process"/>
    <property type="evidence" value="ECO:0007669"/>
    <property type="project" value="UniProtKB-KW"/>
</dbReference>
<evidence type="ECO:0000256" key="1">
    <source>
        <dbReference type="ARBA" id="ARBA00022723"/>
    </source>
</evidence>
<evidence type="ECO:0000256" key="2">
    <source>
        <dbReference type="ARBA" id="ARBA00023235"/>
    </source>
</evidence>
<sequence length="285" mass="31454">MPAYFHCKRVLRAPRLHQSRSGAPSQLGKLSSPPRRSHSPPRPPFPTHRRPLRLLSSPPDPAWRTPEGDHTLPPSPPWPPDLARHTRAPAWRSPGDEAQHPVKLLLGDGVEVLDISLPDRTVRIQTKISWVEYAAEFNGSWSVPAPDGPLMVSTARNSFVAFGCNVLAKLIPYGTVLSYASTCAAACMNTPDVSSCSGVRCCQTSIASLGSDLPCPEVKVYAYSAAQVKKALEVTHYLGGENYVFWGGREGYQSLLNTDMNRELDHLLTFFKLMLTTRRRLDSTN</sequence>
<dbReference type="PRINTS" id="PR00688">
    <property type="entry name" value="XYLOSISMRASE"/>
</dbReference>
<dbReference type="GO" id="GO:0046872">
    <property type="term" value="F:metal ion binding"/>
    <property type="evidence" value="ECO:0007669"/>
    <property type="project" value="UniProtKB-KW"/>
</dbReference>
<comment type="catalytic activity">
    <reaction evidence="4">
        <text>alpha-D-xylose = alpha-D-xylulofuranose</text>
        <dbReference type="Rhea" id="RHEA:22816"/>
        <dbReference type="ChEBI" id="CHEBI:28518"/>
        <dbReference type="ChEBI" id="CHEBI:188998"/>
        <dbReference type="EC" id="5.3.1.5"/>
    </reaction>
</comment>
<reference evidence="7" key="1">
    <citation type="submission" date="2015-12" db="EMBL/GenBank/DDBJ databases">
        <title>Update maize B73 reference genome by single molecule sequencing technologies.</title>
        <authorList>
            <consortium name="Maize Genome Sequencing Project"/>
            <person name="Ware D."/>
        </authorList>
    </citation>
    <scope>NUCLEOTIDE SEQUENCE [LARGE SCALE GENOMIC DNA]</scope>
    <source>
        <strain evidence="7">cv. B73</strain>
    </source>
</reference>
<dbReference type="InParanoid" id="A0A804MNX8"/>
<keyword evidence="3 4" id="KW-0119">Carbohydrate metabolism</keyword>
<keyword evidence="7" id="KW-1185">Reference proteome</keyword>
<feature type="region of interest" description="Disordered" evidence="5">
    <location>
        <begin position="10"/>
        <end position="97"/>
    </location>
</feature>
<keyword evidence="1 4" id="KW-0479">Metal-binding</keyword>
<dbReference type="Gramene" id="Zm00001eb101000_T001">
    <property type="protein sequence ID" value="Zm00001eb101000_P001"/>
    <property type="gene ID" value="Zm00001eb101000"/>
</dbReference>
<keyword evidence="4" id="KW-0859">Xylose metabolism</keyword>
<proteinExistence type="inferred from homology"/>
<dbReference type="PANTHER" id="PTHR48306">
    <property type="entry name" value="XYLOSE ISOMERASE"/>
    <property type="match status" value="1"/>
</dbReference>
<dbReference type="EC" id="5.3.1.5" evidence="4"/>
<organism evidence="6 7">
    <name type="scientific">Zea mays</name>
    <name type="common">Maize</name>
    <dbReference type="NCBI Taxonomy" id="4577"/>
    <lineage>
        <taxon>Eukaryota</taxon>
        <taxon>Viridiplantae</taxon>
        <taxon>Streptophyta</taxon>
        <taxon>Embryophyta</taxon>
        <taxon>Tracheophyta</taxon>
        <taxon>Spermatophyta</taxon>
        <taxon>Magnoliopsida</taxon>
        <taxon>Liliopsida</taxon>
        <taxon>Poales</taxon>
        <taxon>Poaceae</taxon>
        <taxon>PACMAD clade</taxon>
        <taxon>Panicoideae</taxon>
        <taxon>Andropogonodae</taxon>
        <taxon>Andropogoneae</taxon>
        <taxon>Tripsacinae</taxon>
        <taxon>Zea</taxon>
    </lineage>
</organism>
<dbReference type="GO" id="GO:0009045">
    <property type="term" value="F:xylose isomerase activity"/>
    <property type="evidence" value="ECO:0007669"/>
    <property type="project" value="UniProtKB-EC"/>
</dbReference>
<accession>A0A804MNX8</accession>
<dbReference type="EnsemblPlants" id="Zm00001eb101000_T001">
    <property type="protein sequence ID" value="Zm00001eb101000_P001"/>
    <property type="gene ID" value="Zm00001eb101000"/>
</dbReference>
<dbReference type="PANTHER" id="PTHR48306:SF1">
    <property type="entry name" value="XYLOSE ISOMERASE"/>
    <property type="match status" value="1"/>
</dbReference>